<dbReference type="EMBL" id="CM056742">
    <property type="protein sequence ID" value="KAJ8678662.1"/>
    <property type="molecule type" value="Genomic_DNA"/>
</dbReference>
<proteinExistence type="predicted"/>
<organism evidence="1 2">
    <name type="scientific">Eretmocerus hayati</name>
    <dbReference type="NCBI Taxonomy" id="131215"/>
    <lineage>
        <taxon>Eukaryota</taxon>
        <taxon>Metazoa</taxon>
        <taxon>Ecdysozoa</taxon>
        <taxon>Arthropoda</taxon>
        <taxon>Hexapoda</taxon>
        <taxon>Insecta</taxon>
        <taxon>Pterygota</taxon>
        <taxon>Neoptera</taxon>
        <taxon>Endopterygota</taxon>
        <taxon>Hymenoptera</taxon>
        <taxon>Apocrita</taxon>
        <taxon>Proctotrupomorpha</taxon>
        <taxon>Chalcidoidea</taxon>
        <taxon>Aphelinidae</taxon>
        <taxon>Aphelininae</taxon>
        <taxon>Eretmocerus</taxon>
    </lineage>
</organism>
<keyword evidence="2" id="KW-1185">Reference proteome</keyword>
<protein>
    <submittedName>
        <fullName evidence="1">Uncharacterized protein</fullName>
    </submittedName>
</protein>
<reference evidence="1" key="1">
    <citation type="submission" date="2023-04" db="EMBL/GenBank/DDBJ databases">
        <title>A chromosome-level genome assembly of the parasitoid wasp Eretmocerus hayati.</title>
        <authorList>
            <person name="Zhong Y."/>
            <person name="Liu S."/>
            <person name="Liu Y."/>
        </authorList>
    </citation>
    <scope>NUCLEOTIDE SEQUENCE</scope>
    <source>
        <strain evidence="1">ZJU_SS_LIU_2023</strain>
    </source>
</reference>
<accession>A0ACC2P5K5</accession>
<sequence length="100" mass="11610">MYAGYLGNMKKLTTEHWFSDDAQLTRNKRVKLSPTPVNLAGQNPLELGRFDPEDLEKLDLWKGKYRRLTLLYIGPLILKDILSAEEYSHFLLFLVGTRIL</sequence>
<evidence type="ECO:0000313" key="2">
    <source>
        <dbReference type="Proteomes" id="UP001239111"/>
    </source>
</evidence>
<gene>
    <name evidence="1" type="ORF">QAD02_014449</name>
</gene>
<evidence type="ECO:0000313" key="1">
    <source>
        <dbReference type="EMBL" id="KAJ8678662.1"/>
    </source>
</evidence>
<name>A0ACC2P5K5_9HYME</name>
<dbReference type="Proteomes" id="UP001239111">
    <property type="component" value="Chromosome 2"/>
</dbReference>
<comment type="caution">
    <text evidence="1">The sequence shown here is derived from an EMBL/GenBank/DDBJ whole genome shotgun (WGS) entry which is preliminary data.</text>
</comment>